<proteinExistence type="predicted"/>
<feature type="signal peptide" evidence="1">
    <location>
        <begin position="1"/>
        <end position="19"/>
    </location>
</feature>
<keyword evidence="3" id="KW-1185">Reference proteome</keyword>
<organism evidence="2 3">
    <name type="scientific">Xenorhabdus santafensis</name>
    <dbReference type="NCBI Taxonomy" id="2582833"/>
    <lineage>
        <taxon>Bacteria</taxon>
        <taxon>Pseudomonadati</taxon>
        <taxon>Pseudomonadota</taxon>
        <taxon>Gammaproteobacteria</taxon>
        <taxon>Enterobacterales</taxon>
        <taxon>Morganellaceae</taxon>
        <taxon>Xenorhabdus</taxon>
    </lineage>
</organism>
<dbReference type="Proteomes" id="UP001271890">
    <property type="component" value="Unassembled WGS sequence"/>
</dbReference>
<reference evidence="3" key="1">
    <citation type="journal article" date="2024" name="Toxins">
        <title>Genome Sequence Analysis of Native Xenorhabdus Strains Isolated from Entomopathogenic Nematodes in Argentina.</title>
        <authorList>
            <person name="Palma L."/>
            <person name="Frizzo L."/>
            <person name="Kaiser S."/>
            <person name="Berry C."/>
            <person name="Caballero P."/>
            <person name="Bode H.B."/>
            <person name="Del Valle E.E."/>
        </authorList>
    </citation>
    <scope>NUCLEOTIDE SEQUENCE [LARGE SCALE GENOMIC DNA]</scope>
    <source>
        <strain evidence="3">12</strain>
    </source>
</reference>
<gene>
    <name evidence="2" type="ORF">FE392_07285</name>
</gene>
<accession>A0ABU4S8L6</accession>
<name>A0ABU4S8L6_9GAMM</name>
<feature type="chain" id="PRO_5045764756" evidence="1">
    <location>
        <begin position="20"/>
        <end position="66"/>
    </location>
</feature>
<dbReference type="EMBL" id="VCDN01000023">
    <property type="protein sequence ID" value="MDX7987134.1"/>
    <property type="molecule type" value="Genomic_DNA"/>
</dbReference>
<protein>
    <submittedName>
        <fullName evidence="2">Uncharacterized protein</fullName>
    </submittedName>
</protein>
<evidence type="ECO:0000313" key="2">
    <source>
        <dbReference type="EMBL" id="MDX7987134.1"/>
    </source>
</evidence>
<comment type="caution">
    <text evidence="2">The sequence shown here is derived from an EMBL/GenBank/DDBJ whole genome shotgun (WGS) entry which is preliminary data.</text>
</comment>
<evidence type="ECO:0000313" key="3">
    <source>
        <dbReference type="Proteomes" id="UP001271890"/>
    </source>
</evidence>
<evidence type="ECO:0000256" key="1">
    <source>
        <dbReference type="SAM" id="SignalP"/>
    </source>
</evidence>
<sequence length="66" mass="7429">MKILILFFLSACCISHAFAQTPVPNPANEQLDVIVSSAVFGFDRDNRRYFPIGEMMTPAYQMVLSD</sequence>
<keyword evidence="1" id="KW-0732">Signal</keyword>